<dbReference type="Gene3D" id="1.10.30.50">
    <property type="match status" value="1"/>
</dbReference>
<organism evidence="1 2">
    <name type="scientific">Pseudomonas syringae</name>
    <dbReference type="NCBI Taxonomy" id="317"/>
    <lineage>
        <taxon>Bacteria</taxon>
        <taxon>Pseudomonadati</taxon>
        <taxon>Pseudomonadota</taxon>
        <taxon>Gammaproteobacteria</taxon>
        <taxon>Pseudomonadales</taxon>
        <taxon>Pseudomonadaceae</taxon>
        <taxon>Pseudomonas</taxon>
    </lineage>
</organism>
<protein>
    <recommendedName>
        <fullName evidence="3">HNH endonuclease</fullName>
    </recommendedName>
</protein>
<proteinExistence type="predicted"/>
<evidence type="ECO:0000313" key="1">
    <source>
        <dbReference type="EMBL" id="OUM07833.1"/>
    </source>
</evidence>
<name>A0A244ETI5_PSESX</name>
<dbReference type="InterPro" id="IPR003615">
    <property type="entry name" value="HNH_nuc"/>
</dbReference>
<accession>A0A244ETI5</accession>
<dbReference type="EMBL" id="MTSA01000005">
    <property type="protein sequence ID" value="OUM07833.1"/>
    <property type="molecule type" value="Genomic_DNA"/>
</dbReference>
<evidence type="ECO:0000313" key="2">
    <source>
        <dbReference type="Proteomes" id="UP000195128"/>
    </source>
</evidence>
<evidence type="ECO:0008006" key="3">
    <source>
        <dbReference type="Google" id="ProtNLM"/>
    </source>
</evidence>
<dbReference type="OrthoDB" id="8824552at2"/>
<gene>
    <name evidence="1" type="ORF">BW686_07275</name>
</gene>
<dbReference type="AlphaFoldDB" id="A0A244ETI5"/>
<dbReference type="Proteomes" id="UP000195128">
    <property type="component" value="Unassembled WGS sequence"/>
</dbReference>
<dbReference type="CDD" id="cd00085">
    <property type="entry name" value="HNHc"/>
    <property type="match status" value="1"/>
</dbReference>
<comment type="caution">
    <text evidence="1">The sequence shown here is derived from an EMBL/GenBank/DDBJ whole genome shotgun (WGS) entry which is preliminary data.</text>
</comment>
<sequence>MRYVDRGTVGIPASLATPAAVVKAEMDAAVVFYQTYVPGAAGSKAFVFEEYKAFDVQSTLRALFKNKCAYCEGELLGDVDVEHFRPKGAVTDDPNHPGYWWLAHSWDNLLASCEHCNQSRRQHLITEEITEAEFLKLQSTQAKVAYGKLNQFPIDGARATYSAQDLNAERAHLINPTEEDPDPFFMWSARGHYSIVLAKPDYQPDRTRALSNISVFALNRLRLVQSRTSRLNELRYHKDKILRALEKDALDPEADYLRDALREIEGLRHLQGDEKPYSAMVTAFFDELKAELLAHAASTT</sequence>
<reference evidence="1 2" key="1">
    <citation type="submission" date="2017-01" db="EMBL/GenBank/DDBJ databases">
        <authorList>
            <person name="Mah S.A."/>
            <person name="Swanson W.J."/>
            <person name="Moy G.W."/>
            <person name="Vacquier V.D."/>
        </authorList>
    </citation>
    <scope>NUCLEOTIDE SEQUENCE [LARGE SCALE GENOMIC DNA]</scope>
    <source>
        <strain evidence="1">PDD-32b-74</strain>
    </source>
</reference>